<evidence type="ECO:0000256" key="7">
    <source>
        <dbReference type="ARBA" id="ARBA00022777"/>
    </source>
</evidence>
<evidence type="ECO:0000256" key="3">
    <source>
        <dbReference type="ARBA" id="ARBA00016943"/>
    </source>
</evidence>
<evidence type="ECO:0000256" key="10">
    <source>
        <dbReference type="ARBA" id="ARBA00022958"/>
    </source>
</evidence>
<dbReference type="PROSITE" id="PS00584">
    <property type="entry name" value="PFKB_KINASES_2"/>
    <property type="match status" value="1"/>
</dbReference>
<dbReference type="Proteomes" id="UP000181884">
    <property type="component" value="Unassembled WGS sequence"/>
</dbReference>
<dbReference type="PANTHER" id="PTHR10584:SF166">
    <property type="entry name" value="RIBOKINASE"/>
    <property type="match status" value="1"/>
</dbReference>
<comment type="subunit">
    <text evidence="12">Homodimer.</text>
</comment>
<keyword evidence="11 12" id="KW-0119">Carbohydrate metabolism</keyword>
<dbReference type="NCBIfam" id="TIGR02152">
    <property type="entry name" value="D_ribokin_bact"/>
    <property type="match status" value="1"/>
</dbReference>
<sequence length="307" mass="32577">MNKITIIGSINLDTTVRTQQLPKPGETVHSKELFTSGGGKGANQAIAAARNDAKVNFIGAVGKDSNGEMMLDLLQQDGICLEGVAKIENARSGSAYVLVEDSGENSIIIYGGANQLIEETQVVTHRDLIESSDFLVAQFETNLSSVLTAFEIAKESDVITVLNPAPAREDIPKELIALTDIMIPNETELETITGITINSQTDLLTAIAKVHELGVQTVIVTLGSKGAFYSIKNGKSGAIPAFKVTAVDTTAAGDTFIGAMVTKLQRNLLNIEEAIVYGSKASSLTVQRYGAQPAIPYSHELLAEATN</sequence>
<keyword evidence="5 12" id="KW-0479">Metal-binding</keyword>
<comment type="catalytic activity">
    <reaction evidence="12">
        <text>D-ribose + ATP = D-ribose 5-phosphate + ADP + H(+)</text>
        <dbReference type="Rhea" id="RHEA:13697"/>
        <dbReference type="ChEBI" id="CHEBI:15378"/>
        <dbReference type="ChEBI" id="CHEBI:30616"/>
        <dbReference type="ChEBI" id="CHEBI:47013"/>
        <dbReference type="ChEBI" id="CHEBI:78346"/>
        <dbReference type="ChEBI" id="CHEBI:456216"/>
        <dbReference type="EC" id="2.7.1.15"/>
    </reaction>
</comment>
<dbReference type="UniPathway" id="UPA00916">
    <property type="reaction ID" value="UER00889"/>
</dbReference>
<evidence type="ECO:0000256" key="11">
    <source>
        <dbReference type="ARBA" id="ARBA00023277"/>
    </source>
</evidence>
<reference evidence="14 15" key="1">
    <citation type="submission" date="2014-12" db="EMBL/GenBank/DDBJ databases">
        <title>Draft genome sequences of 29 type strains of Enterococci.</title>
        <authorList>
            <person name="Zhong Z."/>
            <person name="Sun Z."/>
            <person name="Liu W."/>
            <person name="Zhang W."/>
            <person name="Zhang H."/>
        </authorList>
    </citation>
    <scope>NUCLEOTIDE SEQUENCE [LARGE SCALE GENOMIC DNA]</scope>
    <source>
        <strain evidence="14 15">DSM 17029</strain>
    </source>
</reference>
<evidence type="ECO:0000256" key="2">
    <source>
        <dbReference type="ARBA" id="ARBA00012035"/>
    </source>
</evidence>
<comment type="cofactor">
    <cofactor evidence="12">
        <name>Mg(2+)</name>
        <dbReference type="ChEBI" id="CHEBI:18420"/>
    </cofactor>
    <text evidence="12">Requires a divalent cation, most likely magnesium in vivo, as an electrophilic catalyst to aid phosphoryl group transfer. It is the chelate of the metal and the nucleotide that is the actual substrate.</text>
</comment>
<dbReference type="InterPro" id="IPR011611">
    <property type="entry name" value="PfkB_dom"/>
</dbReference>
<evidence type="ECO:0000256" key="4">
    <source>
        <dbReference type="ARBA" id="ARBA00022679"/>
    </source>
</evidence>
<protein>
    <recommendedName>
        <fullName evidence="3 12">Ribokinase</fullName>
        <shortName evidence="12">RK</shortName>
        <ecNumber evidence="2 12">2.7.1.15</ecNumber>
    </recommendedName>
</protein>
<dbReference type="InterPro" id="IPR029056">
    <property type="entry name" value="Ribokinase-like"/>
</dbReference>
<name>A0A1L8REZ0_9ENTE</name>
<dbReference type="InterPro" id="IPR002139">
    <property type="entry name" value="Ribo/fructo_kinase"/>
</dbReference>
<feature type="binding site" evidence="12">
    <location>
        <position position="254"/>
    </location>
    <ligand>
        <name>substrate</name>
    </ligand>
</feature>
<comment type="similarity">
    <text evidence="1">Belongs to the carbohydrate kinase pfkB family.</text>
</comment>
<dbReference type="GO" id="GO:0046872">
    <property type="term" value="F:metal ion binding"/>
    <property type="evidence" value="ECO:0007669"/>
    <property type="project" value="UniProtKB-KW"/>
</dbReference>
<dbReference type="AlphaFoldDB" id="A0A1L8REZ0"/>
<dbReference type="Pfam" id="PF00294">
    <property type="entry name" value="PfkB"/>
    <property type="match status" value="1"/>
</dbReference>
<organism evidence="14 15">
    <name type="scientific">Enterococcus canis</name>
    <dbReference type="NCBI Taxonomy" id="214095"/>
    <lineage>
        <taxon>Bacteria</taxon>
        <taxon>Bacillati</taxon>
        <taxon>Bacillota</taxon>
        <taxon>Bacilli</taxon>
        <taxon>Lactobacillales</taxon>
        <taxon>Enterococcaceae</taxon>
        <taxon>Enterococcus</taxon>
    </lineage>
</organism>
<dbReference type="GO" id="GO:0005524">
    <property type="term" value="F:ATP binding"/>
    <property type="evidence" value="ECO:0007669"/>
    <property type="project" value="UniProtKB-UniRule"/>
</dbReference>
<feature type="binding site" evidence="12">
    <location>
        <position position="250"/>
    </location>
    <ligand>
        <name>K(+)</name>
        <dbReference type="ChEBI" id="CHEBI:29103"/>
    </ligand>
</feature>
<dbReference type="HAMAP" id="MF_01987">
    <property type="entry name" value="Ribokinase"/>
    <property type="match status" value="1"/>
</dbReference>
<dbReference type="STRING" id="214095.RU97_GL001743"/>
<feature type="binding site" evidence="12">
    <location>
        <position position="248"/>
    </location>
    <ligand>
        <name>K(+)</name>
        <dbReference type="ChEBI" id="CHEBI:29103"/>
    </ligand>
</feature>
<dbReference type="EC" id="2.7.1.15" evidence="2 12"/>
<evidence type="ECO:0000256" key="5">
    <source>
        <dbReference type="ARBA" id="ARBA00022723"/>
    </source>
</evidence>
<accession>A0A1L8REZ0</accession>
<gene>
    <name evidence="12" type="primary">rbsK</name>
    <name evidence="14" type="ORF">RU97_GL001743</name>
</gene>
<comment type="activity regulation">
    <text evidence="12">Activated by a monovalent cation that binds near, but not in, the active site. The most likely occupant of the site in vivo is potassium. Ion binding induces a conformational change that may alter substrate affinity.</text>
</comment>
<dbReference type="GO" id="GO:0019303">
    <property type="term" value="P:D-ribose catabolic process"/>
    <property type="evidence" value="ECO:0007669"/>
    <property type="project" value="UniProtKB-UniRule"/>
</dbReference>
<feature type="binding site" evidence="12">
    <location>
        <begin position="221"/>
        <end position="226"/>
    </location>
    <ligand>
        <name>ATP</name>
        <dbReference type="ChEBI" id="CHEBI:30616"/>
    </ligand>
</feature>
<feature type="binding site" evidence="12">
    <location>
        <position position="290"/>
    </location>
    <ligand>
        <name>K(+)</name>
        <dbReference type="ChEBI" id="CHEBI:29103"/>
    </ligand>
</feature>
<evidence type="ECO:0000256" key="12">
    <source>
        <dbReference type="HAMAP-Rule" id="MF_01987"/>
    </source>
</evidence>
<keyword evidence="4 12" id="KW-0808">Transferase</keyword>
<feature type="binding site" evidence="12">
    <location>
        <position position="185"/>
    </location>
    <ligand>
        <name>ATP</name>
        <dbReference type="ChEBI" id="CHEBI:30616"/>
    </ligand>
</feature>
<feature type="active site" description="Proton acceptor" evidence="12">
    <location>
        <position position="254"/>
    </location>
</feature>
<comment type="caution">
    <text evidence="14">The sequence shown here is derived from an EMBL/GenBank/DDBJ whole genome shotgun (WGS) entry which is preliminary data.</text>
</comment>
<comment type="similarity">
    <text evidence="12">Belongs to the carbohydrate kinase PfkB family. Ribokinase subfamily.</text>
</comment>
<feature type="binding site" evidence="12">
    <location>
        <begin position="39"/>
        <end position="43"/>
    </location>
    <ligand>
        <name>substrate</name>
    </ligand>
</feature>
<feature type="binding site" evidence="12">
    <location>
        <position position="288"/>
    </location>
    <ligand>
        <name>K(+)</name>
        <dbReference type="ChEBI" id="CHEBI:29103"/>
    </ligand>
</feature>
<comment type="caution">
    <text evidence="12">Lacks conserved residue(s) required for the propagation of feature annotation.</text>
</comment>
<keyword evidence="8 12" id="KW-0067">ATP-binding</keyword>
<dbReference type="SUPFAM" id="SSF53613">
    <property type="entry name" value="Ribokinase-like"/>
    <property type="match status" value="1"/>
</dbReference>
<evidence type="ECO:0000256" key="9">
    <source>
        <dbReference type="ARBA" id="ARBA00022842"/>
    </source>
</evidence>
<evidence type="ECO:0000256" key="6">
    <source>
        <dbReference type="ARBA" id="ARBA00022741"/>
    </source>
</evidence>
<keyword evidence="9 12" id="KW-0460">Magnesium</keyword>
<dbReference type="PANTHER" id="PTHR10584">
    <property type="entry name" value="SUGAR KINASE"/>
    <property type="match status" value="1"/>
</dbReference>
<evidence type="ECO:0000313" key="15">
    <source>
        <dbReference type="Proteomes" id="UP000181884"/>
    </source>
</evidence>
<feature type="binding site" evidence="12">
    <location>
        <position position="140"/>
    </location>
    <ligand>
        <name>substrate</name>
    </ligand>
</feature>
<keyword evidence="15" id="KW-1185">Reference proteome</keyword>
<feature type="binding site" evidence="12">
    <location>
        <begin position="11"/>
        <end position="13"/>
    </location>
    <ligand>
        <name>substrate</name>
    </ligand>
</feature>
<dbReference type="GO" id="GO:0004747">
    <property type="term" value="F:ribokinase activity"/>
    <property type="evidence" value="ECO:0007669"/>
    <property type="project" value="UniProtKB-UniRule"/>
</dbReference>
<keyword evidence="6 12" id="KW-0547">Nucleotide-binding</keyword>
<dbReference type="EMBL" id="JXKH01000004">
    <property type="protein sequence ID" value="OJG18346.1"/>
    <property type="molecule type" value="Genomic_DNA"/>
</dbReference>
<keyword evidence="7 12" id="KW-0418">Kinase</keyword>
<dbReference type="InterPro" id="IPR002173">
    <property type="entry name" value="Carboh/pur_kinase_PfkB_CS"/>
</dbReference>
<evidence type="ECO:0000256" key="1">
    <source>
        <dbReference type="ARBA" id="ARBA00005380"/>
    </source>
</evidence>
<dbReference type="InterPro" id="IPR011877">
    <property type="entry name" value="Ribokinase"/>
</dbReference>
<keyword evidence="12" id="KW-0963">Cytoplasm</keyword>
<comment type="pathway">
    <text evidence="12">Carbohydrate metabolism; D-ribose degradation; D-ribose 5-phosphate from beta-D-ribopyranose: step 2/2.</text>
</comment>
<dbReference type="CDD" id="cd01174">
    <property type="entry name" value="ribokinase"/>
    <property type="match status" value="1"/>
</dbReference>
<feature type="binding site" evidence="12">
    <location>
        <position position="285"/>
    </location>
    <ligand>
        <name>K(+)</name>
        <dbReference type="ChEBI" id="CHEBI:29103"/>
    </ligand>
</feature>
<feature type="binding site" evidence="12">
    <location>
        <begin position="253"/>
        <end position="254"/>
    </location>
    <ligand>
        <name>ATP</name>
        <dbReference type="ChEBI" id="CHEBI:30616"/>
    </ligand>
</feature>
<comment type="function">
    <text evidence="12">Catalyzes the phosphorylation of ribose at O-5 in a reaction requiring ATP and magnesium. The resulting D-ribose-5-phosphate can then be used either for sythesis of nucleotides, histidine, and tryptophan, or as a component of the pentose phosphate pathway.</text>
</comment>
<feature type="domain" description="Carbohydrate kinase PfkB" evidence="13">
    <location>
        <begin position="1"/>
        <end position="296"/>
    </location>
</feature>
<dbReference type="Gene3D" id="3.40.1190.20">
    <property type="match status" value="1"/>
</dbReference>
<dbReference type="PRINTS" id="PR00990">
    <property type="entry name" value="RIBOKINASE"/>
</dbReference>
<proteinExistence type="inferred from homology"/>
<evidence type="ECO:0000313" key="14">
    <source>
        <dbReference type="EMBL" id="OJG18346.1"/>
    </source>
</evidence>
<evidence type="ECO:0000259" key="13">
    <source>
        <dbReference type="Pfam" id="PF00294"/>
    </source>
</evidence>
<comment type="subcellular location">
    <subcellularLocation>
        <location evidence="12">Cytoplasm</location>
    </subcellularLocation>
</comment>
<dbReference type="RefSeq" id="WP_067395937.1">
    <property type="nucleotide sequence ID" value="NZ_JXKH01000004.1"/>
</dbReference>
<evidence type="ECO:0000256" key="8">
    <source>
        <dbReference type="ARBA" id="ARBA00022840"/>
    </source>
</evidence>
<keyword evidence="10 12" id="KW-0630">Potassium</keyword>
<dbReference type="GO" id="GO:0005829">
    <property type="term" value="C:cytosol"/>
    <property type="evidence" value="ECO:0007669"/>
    <property type="project" value="TreeGrafter"/>
</dbReference>